<accession>A0A1F5N017</accession>
<name>A0A1F5N017_9BACT</name>
<feature type="transmembrane region" description="Helical" evidence="1">
    <location>
        <begin position="145"/>
        <end position="163"/>
    </location>
</feature>
<keyword evidence="1" id="KW-0812">Transmembrane</keyword>
<comment type="caution">
    <text evidence="2">The sequence shown here is derived from an EMBL/GenBank/DDBJ whole genome shotgun (WGS) entry which is preliminary data.</text>
</comment>
<dbReference type="Proteomes" id="UP000177135">
    <property type="component" value="Unassembled WGS sequence"/>
</dbReference>
<organism evidence="2 3">
    <name type="scientific">Candidatus Daviesbacteria bacterium RIFOXYD1_FULL_41_10</name>
    <dbReference type="NCBI Taxonomy" id="1797801"/>
    <lineage>
        <taxon>Bacteria</taxon>
        <taxon>Candidatus Daviesiibacteriota</taxon>
    </lineage>
</organism>
<evidence type="ECO:0000256" key="1">
    <source>
        <dbReference type="SAM" id="Phobius"/>
    </source>
</evidence>
<evidence type="ECO:0000313" key="2">
    <source>
        <dbReference type="EMBL" id="OGE70923.1"/>
    </source>
</evidence>
<keyword evidence="1" id="KW-0472">Membrane</keyword>
<dbReference type="EMBL" id="MFEC01000029">
    <property type="protein sequence ID" value="OGE70923.1"/>
    <property type="molecule type" value="Genomic_DNA"/>
</dbReference>
<protein>
    <submittedName>
        <fullName evidence="2">Uncharacterized protein</fullName>
    </submittedName>
</protein>
<evidence type="ECO:0000313" key="3">
    <source>
        <dbReference type="Proteomes" id="UP000177135"/>
    </source>
</evidence>
<reference evidence="2 3" key="1">
    <citation type="journal article" date="2016" name="Nat. Commun.">
        <title>Thousands of microbial genomes shed light on interconnected biogeochemical processes in an aquifer system.</title>
        <authorList>
            <person name="Anantharaman K."/>
            <person name="Brown C.T."/>
            <person name="Hug L.A."/>
            <person name="Sharon I."/>
            <person name="Castelle C.J."/>
            <person name="Probst A.J."/>
            <person name="Thomas B.C."/>
            <person name="Singh A."/>
            <person name="Wilkins M.J."/>
            <person name="Karaoz U."/>
            <person name="Brodie E.L."/>
            <person name="Williams K.H."/>
            <person name="Hubbard S.S."/>
            <person name="Banfield J.F."/>
        </authorList>
    </citation>
    <scope>NUCLEOTIDE SEQUENCE [LARGE SCALE GENOMIC DNA]</scope>
</reference>
<feature type="transmembrane region" description="Helical" evidence="1">
    <location>
        <begin position="36"/>
        <end position="56"/>
    </location>
</feature>
<dbReference type="AlphaFoldDB" id="A0A1F5N017"/>
<sequence length="164" mass="18208">MSYRLPTAHAVCPVCTVAVGAGLGLARYFGVDDTISGVWIGGIILSSSFWLSDWLNKKYFSKHPTSKLPLLTSHLTLLTSILMYLLVLAPLYFTQTIGHPFNTILGIDKLVFGTIAGSLTFLLAVRADKLVREIRGKQLFYYQKVVFPLTSLIITSGLFYFLIK</sequence>
<feature type="transmembrane region" description="Helical" evidence="1">
    <location>
        <begin position="104"/>
        <end position="125"/>
    </location>
</feature>
<gene>
    <name evidence="2" type="ORF">A2617_02200</name>
</gene>
<keyword evidence="1" id="KW-1133">Transmembrane helix</keyword>
<proteinExistence type="predicted"/>
<feature type="transmembrane region" description="Helical" evidence="1">
    <location>
        <begin position="68"/>
        <end position="92"/>
    </location>
</feature>